<reference evidence="9 10" key="1">
    <citation type="submission" date="2021-04" db="EMBL/GenBank/DDBJ databases">
        <title>Whole genome sequence of Jiella sp. KSK16Y-1.</title>
        <authorList>
            <person name="Tuo L."/>
        </authorList>
    </citation>
    <scope>NUCLEOTIDE SEQUENCE [LARGE SCALE GENOMIC DNA]</scope>
    <source>
        <strain evidence="9 10">KSK16Y-1</strain>
    </source>
</reference>
<organism evidence="9 10">
    <name type="scientific">Jiella mangrovi</name>
    <dbReference type="NCBI Taxonomy" id="2821407"/>
    <lineage>
        <taxon>Bacteria</taxon>
        <taxon>Pseudomonadati</taxon>
        <taxon>Pseudomonadota</taxon>
        <taxon>Alphaproteobacteria</taxon>
        <taxon>Hyphomicrobiales</taxon>
        <taxon>Aurantimonadaceae</taxon>
        <taxon>Jiella</taxon>
    </lineage>
</organism>
<evidence type="ECO:0000256" key="7">
    <source>
        <dbReference type="SAM" id="Phobius"/>
    </source>
</evidence>
<dbReference type="Gene3D" id="3.30.240.20">
    <property type="entry name" value="bsu07140 like domains"/>
    <property type="match status" value="1"/>
</dbReference>
<feature type="domain" description="YetF C-terminal" evidence="8">
    <location>
        <begin position="87"/>
        <end position="155"/>
    </location>
</feature>
<evidence type="ECO:0000256" key="1">
    <source>
        <dbReference type="ARBA" id="ARBA00004651"/>
    </source>
</evidence>
<evidence type="ECO:0000256" key="6">
    <source>
        <dbReference type="ARBA" id="ARBA00023136"/>
    </source>
</evidence>
<comment type="similarity">
    <text evidence="2">Belongs to the UPF0702 family.</text>
</comment>
<keyword evidence="6 7" id="KW-0472">Membrane</keyword>
<dbReference type="Pfam" id="PF04239">
    <property type="entry name" value="DUF421"/>
    <property type="match status" value="1"/>
</dbReference>
<dbReference type="PANTHER" id="PTHR34582:SF6">
    <property type="entry name" value="UPF0702 TRANSMEMBRANE PROTEIN YCAP"/>
    <property type="match status" value="1"/>
</dbReference>
<dbReference type="EMBL" id="JAGJCF010000015">
    <property type="protein sequence ID" value="MBP0617333.1"/>
    <property type="molecule type" value="Genomic_DNA"/>
</dbReference>
<comment type="caution">
    <text evidence="9">The sequence shown here is derived from an EMBL/GenBank/DDBJ whole genome shotgun (WGS) entry which is preliminary data.</text>
</comment>
<comment type="subcellular location">
    <subcellularLocation>
        <location evidence="1">Cell membrane</location>
        <topology evidence="1">Multi-pass membrane protein</topology>
    </subcellularLocation>
</comment>
<proteinExistence type="inferred from homology"/>
<evidence type="ECO:0000259" key="8">
    <source>
        <dbReference type="Pfam" id="PF04239"/>
    </source>
</evidence>
<name>A0ABS4BKT6_9HYPH</name>
<dbReference type="Proteomes" id="UP000678276">
    <property type="component" value="Unassembled WGS sequence"/>
</dbReference>
<feature type="transmembrane region" description="Helical" evidence="7">
    <location>
        <begin position="6"/>
        <end position="26"/>
    </location>
</feature>
<keyword evidence="10" id="KW-1185">Reference proteome</keyword>
<evidence type="ECO:0000256" key="2">
    <source>
        <dbReference type="ARBA" id="ARBA00006448"/>
    </source>
</evidence>
<dbReference type="RefSeq" id="WP_209595988.1">
    <property type="nucleotide sequence ID" value="NZ_JAGJCF010000015.1"/>
</dbReference>
<dbReference type="InterPro" id="IPR007353">
    <property type="entry name" value="DUF421"/>
</dbReference>
<evidence type="ECO:0000313" key="10">
    <source>
        <dbReference type="Proteomes" id="UP000678276"/>
    </source>
</evidence>
<evidence type="ECO:0000256" key="3">
    <source>
        <dbReference type="ARBA" id="ARBA00022475"/>
    </source>
</evidence>
<accession>A0ABS4BKT6</accession>
<evidence type="ECO:0000256" key="5">
    <source>
        <dbReference type="ARBA" id="ARBA00022989"/>
    </source>
</evidence>
<dbReference type="PANTHER" id="PTHR34582">
    <property type="entry name" value="UPF0702 TRANSMEMBRANE PROTEIN YCAP"/>
    <property type="match status" value="1"/>
</dbReference>
<dbReference type="InterPro" id="IPR023090">
    <property type="entry name" value="UPF0702_alpha/beta_dom_sf"/>
</dbReference>
<keyword evidence="4 7" id="KW-0812">Transmembrane</keyword>
<protein>
    <submittedName>
        <fullName evidence="9">DUF421 domain-containing protein</fullName>
    </submittedName>
</protein>
<sequence length="186" mass="19352">MPPVPDAVLGGIILAAIALAAVIALVRVIGLRSFSKMTAFDFVITLATGSLLASAATTSDWPAFLKAVVAIAVLMGIQVALAFGRRRSRTITAVVDNDPLLLMRDGSFIDAAMAESRVSPGDVYAKLRGANIQAMSEVRAVVLETTGDISVLHGDRLEPELLTHVRGAEDIAGAASDDAKSASQKP</sequence>
<evidence type="ECO:0000256" key="4">
    <source>
        <dbReference type="ARBA" id="ARBA00022692"/>
    </source>
</evidence>
<feature type="transmembrane region" description="Helical" evidence="7">
    <location>
        <begin position="63"/>
        <end position="83"/>
    </location>
</feature>
<gene>
    <name evidence="9" type="ORF">J6595_17235</name>
</gene>
<evidence type="ECO:0000313" key="9">
    <source>
        <dbReference type="EMBL" id="MBP0617333.1"/>
    </source>
</evidence>
<keyword evidence="5 7" id="KW-1133">Transmembrane helix</keyword>
<keyword evidence="3" id="KW-1003">Cell membrane</keyword>